<feature type="region of interest" description="Disordered" evidence="1">
    <location>
        <begin position="135"/>
        <end position="157"/>
    </location>
</feature>
<reference evidence="2" key="1">
    <citation type="submission" date="2023-06" db="EMBL/GenBank/DDBJ databases">
        <authorList>
            <person name="Kurt Z."/>
        </authorList>
    </citation>
    <scope>NUCLEOTIDE SEQUENCE</scope>
</reference>
<evidence type="ECO:0000256" key="1">
    <source>
        <dbReference type="SAM" id="MobiDB-lite"/>
    </source>
</evidence>
<dbReference type="EMBL" id="CAXDID020000014">
    <property type="protein sequence ID" value="CAL5981901.1"/>
    <property type="molecule type" value="Genomic_DNA"/>
</dbReference>
<sequence>MQSNEDSGNKQQQKQLKAYKQQLIKNIQNLTAYELLQIQNVISQLPKQQQEILNVLFKTDIDLQKSFDESYKELDILKLLFIDEQLAMKYSIQNIIERLDSPIKQCLQLYQINSETVQRATLAQYQINQRDHKKESKCQSEVKRVQKNKSHKINLSK</sequence>
<evidence type="ECO:0000313" key="4">
    <source>
        <dbReference type="Proteomes" id="UP001642409"/>
    </source>
</evidence>
<evidence type="ECO:0000313" key="2">
    <source>
        <dbReference type="EMBL" id="CAI9952059.1"/>
    </source>
</evidence>
<organism evidence="2">
    <name type="scientific">Hexamita inflata</name>
    <dbReference type="NCBI Taxonomy" id="28002"/>
    <lineage>
        <taxon>Eukaryota</taxon>
        <taxon>Metamonada</taxon>
        <taxon>Diplomonadida</taxon>
        <taxon>Hexamitidae</taxon>
        <taxon>Hexamitinae</taxon>
        <taxon>Hexamita</taxon>
    </lineage>
</organism>
<protein>
    <submittedName>
        <fullName evidence="3">Hypothetical_protein</fullName>
    </submittedName>
</protein>
<name>A0AA86UE27_9EUKA</name>
<evidence type="ECO:0000313" key="3">
    <source>
        <dbReference type="EMBL" id="CAL5981901.1"/>
    </source>
</evidence>
<dbReference type="AlphaFoldDB" id="A0AA86UE27"/>
<proteinExistence type="predicted"/>
<feature type="compositionally biased region" description="Basic and acidic residues" evidence="1">
    <location>
        <begin position="135"/>
        <end position="144"/>
    </location>
</feature>
<dbReference type="EMBL" id="CATOUU010000831">
    <property type="protein sequence ID" value="CAI9952059.1"/>
    <property type="molecule type" value="Genomic_DNA"/>
</dbReference>
<comment type="caution">
    <text evidence="2">The sequence shown here is derived from an EMBL/GenBank/DDBJ whole genome shotgun (WGS) entry which is preliminary data.</text>
</comment>
<feature type="compositionally biased region" description="Basic residues" evidence="1">
    <location>
        <begin position="145"/>
        <end position="157"/>
    </location>
</feature>
<reference evidence="3 4" key="2">
    <citation type="submission" date="2024-07" db="EMBL/GenBank/DDBJ databases">
        <authorList>
            <person name="Akdeniz Z."/>
        </authorList>
    </citation>
    <scope>NUCLEOTIDE SEQUENCE [LARGE SCALE GENOMIC DNA]</scope>
</reference>
<accession>A0AA86UE27</accession>
<keyword evidence="4" id="KW-1185">Reference proteome</keyword>
<gene>
    <name evidence="2" type="ORF">HINF_LOCUS39704</name>
    <name evidence="3" type="ORF">HINF_LOCUS6875</name>
</gene>
<dbReference type="Proteomes" id="UP001642409">
    <property type="component" value="Unassembled WGS sequence"/>
</dbReference>